<evidence type="ECO:0000313" key="2">
    <source>
        <dbReference type="EMBL" id="MED6185000.1"/>
    </source>
</evidence>
<evidence type="ECO:0008006" key="4">
    <source>
        <dbReference type="Google" id="ProtNLM"/>
    </source>
</evidence>
<gene>
    <name evidence="2" type="ORF">PIB30_052867</name>
</gene>
<dbReference type="Proteomes" id="UP001341840">
    <property type="component" value="Unassembled WGS sequence"/>
</dbReference>
<proteinExistence type="predicted"/>
<comment type="caution">
    <text evidence="2">The sequence shown here is derived from an EMBL/GenBank/DDBJ whole genome shotgun (WGS) entry which is preliminary data.</text>
</comment>
<accession>A0ABU6WKB1</accession>
<feature type="region of interest" description="Disordered" evidence="1">
    <location>
        <begin position="35"/>
        <end position="199"/>
    </location>
</feature>
<dbReference type="EMBL" id="JASCZI010181630">
    <property type="protein sequence ID" value="MED6185000.1"/>
    <property type="molecule type" value="Genomic_DNA"/>
</dbReference>
<name>A0ABU6WKB1_9FABA</name>
<protein>
    <recommendedName>
        <fullName evidence="4">CCHC-type domain-containing protein</fullName>
    </recommendedName>
</protein>
<evidence type="ECO:0000256" key="1">
    <source>
        <dbReference type="SAM" id="MobiDB-lite"/>
    </source>
</evidence>
<sequence length="199" mass="21092">MGSSTAQADKICKCRRFGHVTRDCNRGDDVLSVRVHSHTENNAAEEPPLSSADPAKESREEGEIHATDEEGWVKVNNRGKAKVDQPRKQNGLPLKKPIHGPHKPQSGGPGPSKRVNRPKVAKPSPSAASANPVTLTKSSSVAQPSSTPSTSVSHKMRRPPSLQNSPVDSRAATKVPNSQKACDGAVPAGQKLDDRGPAI</sequence>
<feature type="compositionally biased region" description="Low complexity" evidence="1">
    <location>
        <begin position="121"/>
        <end position="153"/>
    </location>
</feature>
<organism evidence="2 3">
    <name type="scientific">Stylosanthes scabra</name>
    <dbReference type="NCBI Taxonomy" id="79078"/>
    <lineage>
        <taxon>Eukaryota</taxon>
        <taxon>Viridiplantae</taxon>
        <taxon>Streptophyta</taxon>
        <taxon>Embryophyta</taxon>
        <taxon>Tracheophyta</taxon>
        <taxon>Spermatophyta</taxon>
        <taxon>Magnoliopsida</taxon>
        <taxon>eudicotyledons</taxon>
        <taxon>Gunneridae</taxon>
        <taxon>Pentapetalae</taxon>
        <taxon>rosids</taxon>
        <taxon>fabids</taxon>
        <taxon>Fabales</taxon>
        <taxon>Fabaceae</taxon>
        <taxon>Papilionoideae</taxon>
        <taxon>50 kb inversion clade</taxon>
        <taxon>dalbergioids sensu lato</taxon>
        <taxon>Dalbergieae</taxon>
        <taxon>Pterocarpus clade</taxon>
        <taxon>Stylosanthes</taxon>
    </lineage>
</organism>
<feature type="compositionally biased region" description="Basic and acidic residues" evidence="1">
    <location>
        <begin position="54"/>
        <end position="72"/>
    </location>
</feature>
<reference evidence="2 3" key="1">
    <citation type="journal article" date="2023" name="Plants (Basel)">
        <title>Bridging the Gap: Combining Genomics and Transcriptomics Approaches to Understand Stylosanthes scabra, an Orphan Legume from the Brazilian Caatinga.</title>
        <authorList>
            <person name="Ferreira-Neto J.R.C."/>
            <person name="da Silva M.D."/>
            <person name="Binneck E."/>
            <person name="de Melo N.F."/>
            <person name="da Silva R.H."/>
            <person name="de Melo A.L.T.M."/>
            <person name="Pandolfi V."/>
            <person name="Bustamante F.O."/>
            <person name="Brasileiro-Vidal A.C."/>
            <person name="Benko-Iseppon A.M."/>
        </authorList>
    </citation>
    <scope>NUCLEOTIDE SEQUENCE [LARGE SCALE GENOMIC DNA]</scope>
    <source>
        <tissue evidence="2">Leaves</tissue>
    </source>
</reference>
<evidence type="ECO:0000313" key="3">
    <source>
        <dbReference type="Proteomes" id="UP001341840"/>
    </source>
</evidence>
<keyword evidence="3" id="KW-1185">Reference proteome</keyword>